<dbReference type="GO" id="GO:0008233">
    <property type="term" value="F:peptidase activity"/>
    <property type="evidence" value="ECO:0007669"/>
    <property type="project" value="UniProtKB-KW"/>
</dbReference>
<dbReference type="CDD" id="cd00009">
    <property type="entry name" value="AAA"/>
    <property type="match status" value="1"/>
</dbReference>
<feature type="coiled-coil region" evidence="4">
    <location>
        <begin position="916"/>
        <end position="968"/>
    </location>
</feature>
<proteinExistence type="predicted"/>
<dbReference type="InterPro" id="IPR019489">
    <property type="entry name" value="Clp_ATPase_C"/>
</dbReference>
<evidence type="ECO:0000313" key="8">
    <source>
        <dbReference type="Proteomes" id="UP000326354"/>
    </source>
</evidence>
<dbReference type="PANTHER" id="PTHR11638:SF18">
    <property type="entry name" value="HEAT SHOCK PROTEIN 104"/>
    <property type="match status" value="1"/>
</dbReference>
<name>A0A5S9F736_UABAM</name>
<evidence type="ECO:0000256" key="4">
    <source>
        <dbReference type="SAM" id="Coils"/>
    </source>
</evidence>
<dbReference type="KEGG" id="uam:UABAM_05718"/>
<keyword evidence="8" id="KW-1185">Reference proteome</keyword>
<dbReference type="GO" id="GO:0006508">
    <property type="term" value="P:proteolysis"/>
    <property type="evidence" value="ECO:0007669"/>
    <property type="project" value="UniProtKB-KW"/>
</dbReference>
<dbReference type="Gene3D" id="3.40.50.300">
    <property type="entry name" value="P-loop containing nucleotide triphosphate hydrolases"/>
    <property type="match status" value="2"/>
</dbReference>
<dbReference type="InterPro" id="IPR003593">
    <property type="entry name" value="AAA+_ATPase"/>
</dbReference>
<evidence type="ECO:0000259" key="6">
    <source>
        <dbReference type="SMART" id="SM01086"/>
    </source>
</evidence>
<dbReference type="AlphaFoldDB" id="A0A5S9F736"/>
<evidence type="ECO:0000256" key="3">
    <source>
        <dbReference type="ARBA" id="ARBA00023186"/>
    </source>
</evidence>
<dbReference type="GO" id="GO:0005524">
    <property type="term" value="F:ATP binding"/>
    <property type="evidence" value="ECO:0007669"/>
    <property type="project" value="UniProtKB-KW"/>
</dbReference>
<dbReference type="SUPFAM" id="SSF52540">
    <property type="entry name" value="P-loop containing nucleoside triphosphate hydrolases"/>
    <property type="match status" value="2"/>
</dbReference>
<dbReference type="Proteomes" id="UP000326354">
    <property type="component" value="Chromosome"/>
</dbReference>
<dbReference type="Pfam" id="PF07724">
    <property type="entry name" value="AAA_2"/>
    <property type="match status" value="1"/>
</dbReference>
<keyword evidence="2 7" id="KW-0067">ATP-binding</keyword>
<dbReference type="EMBL" id="AP019860">
    <property type="protein sequence ID" value="BBM87309.1"/>
    <property type="molecule type" value="Genomic_DNA"/>
</dbReference>
<dbReference type="CDD" id="cd19499">
    <property type="entry name" value="RecA-like_ClpB_Hsp104-like"/>
    <property type="match status" value="1"/>
</dbReference>
<dbReference type="InterPro" id="IPR003959">
    <property type="entry name" value="ATPase_AAA_core"/>
</dbReference>
<keyword evidence="3" id="KW-0143">Chaperone</keyword>
<evidence type="ECO:0000256" key="1">
    <source>
        <dbReference type="ARBA" id="ARBA00022741"/>
    </source>
</evidence>
<accession>A0A5S9F736</accession>
<dbReference type="GO" id="GO:0034605">
    <property type="term" value="P:cellular response to heat"/>
    <property type="evidence" value="ECO:0007669"/>
    <property type="project" value="TreeGrafter"/>
</dbReference>
<sequence length="1099" mass="127801">MSELVTFSVDILEIHLPCREKIISMLLIPDVIRVGQQPQTLAASFARLAEKELVEHGHYLQLMRYLTKNEVHKDVISIELKAKPNHPDLSLSFTYFYYTTFQENFLSFVPALGIESFGKTLETMQENLRQNIELEFARKKRFKNVRHIVETQWYKDIAHSKMPVDIGFYTLYELSNIQMRKKKKILPKIATEMFHGTKVSFGRKPEWEKLKKALLGRYQRSILLVGPSGCGKTALVQEMVRQKHKFSIETAIWETNATSMIQKLTGDSGWQENLHLVCRELREQQDLLFVNNLAELFEVGQYVGNSISMGEYLRDYLQRGEIRIIGECSAEELAHIETLVPGYSSLFTIIEFSSLPQQELKQIIIDKVLSIAKMYEVEISEDAIEEIIRLQKRYTPYSGFPGKPIRFLESVILNNTAQQPQISRGQILRSFYEETGMPAFLIDPQQALPIQDMQQFFGKNIYGQPAAITTVIDLLSMVKTSLTRGNKPIASLLFIGPTGVGKTEMTKVLAEFVFSNRSKITRFDMSEFSDMYSVMRLTGEFNANEGLLTAAVRKNPFSVILFDELEKAHYTFYDLLLQILGEGRLTDARGRVADFCSTIIIMTSNIGAKSYGKGTTGFREPFSHSAQQHFIREVQKYFRPELFNRIDQVVAFSALNKEVMHLIVNRELQKLLARQGIKYRQLQLDIDKQAKDLLCERGYDPRYGARQLQRVLRRDFVIPLSQKLNLYSKDAVLHALISQEQQNISIEVKAPQQSGQHSQGDDVIQVITDLRRKSQKLEESSYFTTLQNKLDLLERRKKKQKDRFWKKEQQVREYTELSQILRDGKTLIEDISECETNISQAYLQSQPITTQPQVEKYRDLFFQFVVQMYAALKSDHNKCLIGIYGSDKHLIHLAKIYEQIAHNYELKFAAHSVWLRHEFYQKVEELHNDLQTLEKQYKENQEWTSKMRIKKAREIKELQEEINREAANFYLKQPFQYSLVPEKEGDKAIGVELEILGPCSYLIFEEEEGVHSWFDKEEEYKYLVTVHQKKLADFTTPNNVHRRQIVQDQKVRRKYNDGLPLVDKIYSLESTATAAESLQKFLRTLFIHRLDSIIFNEKQ</sequence>
<dbReference type="PRINTS" id="PR00300">
    <property type="entry name" value="CLPPROTEASEA"/>
</dbReference>
<dbReference type="InterPro" id="IPR050130">
    <property type="entry name" value="ClpA_ClpB"/>
</dbReference>
<dbReference type="Pfam" id="PF00004">
    <property type="entry name" value="AAA"/>
    <property type="match status" value="1"/>
</dbReference>
<feature type="domain" description="Clp ATPase C-terminal" evidence="6">
    <location>
        <begin position="655"/>
        <end position="746"/>
    </location>
</feature>
<gene>
    <name evidence="7" type="ORF">UABAM_05718</name>
</gene>
<dbReference type="Gene3D" id="1.10.8.60">
    <property type="match status" value="1"/>
</dbReference>
<dbReference type="Pfam" id="PF10431">
    <property type="entry name" value="ClpB_D2-small"/>
    <property type="match status" value="1"/>
</dbReference>
<reference evidence="7 8" key="1">
    <citation type="submission" date="2019-08" db="EMBL/GenBank/DDBJ databases">
        <title>Complete genome sequence of Candidatus Uab amorphum.</title>
        <authorList>
            <person name="Shiratori T."/>
            <person name="Suzuki S."/>
            <person name="Kakizawa Y."/>
            <person name="Ishida K."/>
        </authorList>
    </citation>
    <scope>NUCLEOTIDE SEQUENCE [LARGE SCALE GENOMIC DNA]</scope>
    <source>
        <strain evidence="7 8">SRT547</strain>
    </source>
</reference>
<keyword evidence="1" id="KW-0547">Nucleotide-binding</keyword>
<dbReference type="SMART" id="SM00382">
    <property type="entry name" value="AAA"/>
    <property type="match status" value="2"/>
</dbReference>
<dbReference type="InterPro" id="IPR001270">
    <property type="entry name" value="ClpA/B"/>
</dbReference>
<organism evidence="7 8">
    <name type="scientific">Uabimicrobium amorphum</name>
    <dbReference type="NCBI Taxonomy" id="2596890"/>
    <lineage>
        <taxon>Bacteria</taxon>
        <taxon>Pseudomonadati</taxon>
        <taxon>Planctomycetota</taxon>
        <taxon>Candidatus Uabimicrobiia</taxon>
        <taxon>Candidatus Uabimicrobiales</taxon>
        <taxon>Candidatus Uabimicrobiaceae</taxon>
        <taxon>Candidatus Uabimicrobium</taxon>
    </lineage>
</organism>
<keyword evidence="7" id="KW-0645">Protease</keyword>
<evidence type="ECO:0000259" key="5">
    <source>
        <dbReference type="SMART" id="SM00382"/>
    </source>
</evidence>
<evidence type="ECO:0000256" key="2">
    <source>
        <dbReference type="ARBA" id="ARBA00022840"/>
    </source>
</evidence>
<dbReference type="InterPro" id="IPR027417">
    <property type="entry name" value="P-loop_NTPase"/>
</dbReference>
<dbReference type="PANTHER" id="PTHR11638">
    <property type="entry name" value="ATP-DEPENDENT CLP PROTEASE"/>
    <property type="match status" value="1"/>
</dbReference>
<keyword evidence="4" id="KW-0175">Coiled coil</keyword>
<keyword evidence="7" id="KW-0378">Hydrolase</keyword>
<dbReference type="OrthoDB" id="8857354at2"/>
<evidence type="ECO:0000313" key="7">
    <source>
        <dbReference type="EMBL" id="BBM87309.1"/>
    </source>
</evidence>
<feature type="coiled-coil region" evidence="4">
    <location>
        <begin position="783"/>
        <end position="810"/>
    </location>
</feature>
<dbReference type="GO" id="GO:0016887">
    <property type="term" value="F:ATP hydrolysis activity"/>
    <property type="evidence" value="ECO:0007669"/>
    <property type="project" value="InterPro"/>
</dbReference>
<dbReference type="GO" id="GO:0005737">
    <property type="term" value="C:cytoplasm"/>
    <property type="evidence" value="ECO:0007669"/>
    <property type="project" value="TreeGrafter"/>
</dbReference>
<feature type="domain" description="AAA+ ATPase" evidence="5">
    <location>
        <begin position="218"/>
        <end position="356"/>
    </location>
</feature>
<protein>
    <submittedName>
        <fullName evidence="7">ATP-dependent Clp protease ATP-binding subunit ClpC</fullName>
    </submittedName>
</protein>
<dbReference type="SMART" id="SM01086">
    <property type="entry name" value="ClpB_D2-small"/>
    <property type="match status" value="1"/>
</dbReference>
<feature type="domain" description="AAA+ ATPase" evidence="5">
    <location>
        <begin position="488"/>
        <end position="656"/>
    </location>
</feature>
<dbReference type="RefSeq" id="WP_151971334.1">
    <property type="nucleotide sequence ID" value="NZ_AP019860.1"/>
</dbReference>